<feature type="domain" description="HTH cro/C1-type" evidence="2">
    <location>
        <begin position="10"/>
        <end position="63"/>
    </location>
</feature>
<dbReference type="CDD" id="cd00093">
    <property type="entry name" value="HTH_XRE"/>
    <property type="match status" value="1"/>
</dbReference>
<comment type="caution">
    <text evidence="3">The sequence shown here is derived from an EMBL/GenBank/DDBJ whole genome shotgun (WGS) entry which is preliminary data.</text>
</comment>
<dbReference type="SUPFAM" id="SSF47413">
    <property type="entry name" value="lambda repressor-like DNA-binding domains"/>
    <property type="match status" value="1"/>
</dbReference>
<dbReference type="AlphaFoldDB" id="A0A8J3K6F7"/>
<dbReference type="GO" id="GO:0005829">
    <property type="term" value="C:cytosol"/>
    <property type="evidence" value="ECO:0007669"/>
    <property type="project" value="TreeGrafter"/>
</dbReference>
<dbReference type="PANTHER" id="PTHR46797:SF1">
    <property type="entry name" value="METHYLPHOSPHONATE SYNTHASE"/>
    <property type="match status" value="1"/>
</dbReference>
<dbReference type="SMART" id="SM00530">
    <property type="entry name" value="HTH_XRE"/>
    <property type="match status" value="1"/>
</dbReference>
<dbReference type="Gene3D" id="1.10.260.40">
    <property type="entry name" value="lambda repressor-like DNA-binding domains"/>
    <property type="match status" value="1"/>
</dbReference>
<dbReference type="PROSITE" id="PS50943">
    <property type="entry name" value="HTH_CROC1"/>
    <property type="match status" value="1"/>
</dbReference>
<evidence type="ECO:0000313" key="4">
    <source>
        <dbReference type="Proteomes" id="UP000619293"/>
    </source>
</evidence>
<dbReference type="InterPro" id="IPR010982">
    <property type="entry name" value="Lambda_DNA-bd_dom_sf"/>
</dbReference>
<dbReference type="InterPro" id="IPR001387">
    <property type="entry name" value="Cro/C1-type_HTH"/>
</dbReference>
<gene>
    <name evidence="3" type="ORF">Cch02nite_37630</name>
</gene>
<proteinExistence type="predicted"/>
<evidence type="ECO:0000259" key="2">
    <source>
        <dbReference type="PROSITE" id="PS50943"/>
    </source>
</evidence>
<dbReference type="RefSeq" id="WP_191842861.1">
    <property type="nucleotide sequence ID" value="NZ_BAAALB010000028.1"/>
</dbReference>
<dbReference type="Proteomes" id="UP000619293">
    <property type="component" value="Unassembled WGS sequence"/>
</dbReference>
<dbReference type="Pfam" id="PF13432">
    <property type="entry name" value="TPR_16"/>
    <property type="match status" value="1"/>
</dbReference>
<reference evidence="3 4" key="1">
    <citation type="submission" date="2021-01" db="EMBL/GenBank/DDBJ databases">
        <title>Whole genome shotgun sequence of Catellatospora chokoriensis NBRC 107358.</title>
        <authorList>
            <person name="Komaki H."/>
            <person name="Tamura T."/>
        </authorList>
    </citation>
    <scope>NUCLEOTIDE SEQUENCE [LARGE SCALE GENOMIC DNA]</scope>
    <source>
        <strain evidence="3 4">NBRC 107358</strain>
    </source>
</reference>
<dbReference type="EMBL" id="BONG01000022">
    <property type="protein sequence ID" value="GIF90319.1"/>
    <property type="molecule type" value="Genomic_DNA"/>
</dbReference>
<dbReference type="PANTHER" id="PTHR46797">
    <property type="entry name" value="HTH-TYPE TRANSCRIPTIONAL REGULATOR"/>
    <property type="match status" value="1"/>
</dbReference>
<dbReference type="SUPFAM" id="SSF48452">
    <property type="entry name" value="TPR-like"/>
    <property type="match status" value="1"/>
</dbReference>
<dbReference type="GO" id="GO:0003700">
    <property type="term" value="F:DNA-binding transcription factor activity"/>
    <property type="evidence" value="ECO:0007669"/>
    <property type="project" value="TreeGrafter"/>
</dbReference>
<dbReference type="InterPro" id="IPR011990">
    <property type="entry name" value="TPR-like_helical_dom_sf"/>
</dbReference>
<dbReference type="GO" id="GO:0003677">
    <property type="term" value="F:DNA binding"/>
    <property type="evidence" value="ECO:0007669"/>
    <property type="project" value="UniProtKB-KW"/>
</dbReference>
<sequence>MEQPEFGAHIRSLRQARGLSQAEVAGSAMSISYLSRIESGARPPTAKTIDYLSERLGVPVAALSSPPANPLLKLIALITSGDLDDATVARLRDAVADDDIEPEVRWQGYWLLADALARRGLLAQEREVLRSVDELGDTIKVPELSARVCTRLARCERSLGNVAEAHLLAQRALQTAQDNALAVPDIARPLMILISAEAELGRLPKARELADRLTELVAGTSGVLRVEALWTTAQVSMRQGDIAAARQAIESALDVLSSHDDLMLWLRVRLAAASLYLQVSPADPAAAARRLDEAEPAVQLIGRPLHDEEFRLLRAAVAFEQGDLPTAQALCDRLEDSHEHLTFRDQIRLGVLANRLRIMAGDRETGIANISELAQRTQEAMNIDLTAEIWRTLAETLAATPPAR</sequence>
<evidence type="ECO:0000313" key="3">
    <source>
        <dbReference type="EMBL" id="GIF90319.1"/>
    </source>
</evidence>
<name>A0A8J3K6F7_9ACTN</name>
<accession>A0A8J3K6F7</accession>
<evidence type="ECO:0000256" key="1">
    <source>
        <dbReference type="ARBA" id="ARBA00023125"/>
    </source>
</evidence>
<dbReference type="Gene3D" id="1.25.40.10">
    <property type="entry name" value="Tetratricopeptide repeat domain"/>
    <property type="match status" value="1"/>
</dbReference>
<dbReference type="Pfam" id="PF13560">
    <property type="entry name" value="HTH_31"/>
    <property type="match status" value="1"/>
</dbReference>
<keyword evidence="1" id="KW-0238">DNA-binding</keyword>
<protein>
    <recommendedName>
        <fullName evidence="2">HTH cro/C1-type domain-containing protein</fullName>
    </recommendedName>
</protein>
<dbReference type="InterPro" id="IPR050807">
    <property type="entry name" value="TransReg_Diox_bact_type"/>
</dbReference>
<keyword evidence="4" id="KW-1185">Reference proteome</keyword>
<organism evidence="3 4">
    <name type="scientific">Catellatospora chokoriensis</name>
    <dbReference type="NCBI Taxonomy" id="310353"/>
    <lineage>
        <taxon>Bacteria</taxon>
        <taxon>Bacillati</taxon>
        <taxon>Actinomycetota</taxon>
        <taxon>Actinomycetes</taxon>
        <taxon>Micromonosporales</taxon>
        <taxon>Micromonosporaceae</taxon>
        <taxon>Catellatospora</taxon>
    </lineage>
</organism>